<dbReference type="EMBL" id="JAKRYL010000018">
    <property type="protein sequence ID" value="MCL7748678.1"/>
    <property type="molecule type" value="Genomic_DNA"/>
</dbReference>
<dbReference type="Gene3D" id="1.10.510.10">
    <property type="entry name" value="Transferase(Phosphotransferase) domain 1"/>
    <property type="match status" value="1"/>
</dbReference>
<sequence length="196" mass="23542">MNDYSLIDVYKPKGWNKVKVLKNPTPYELIGRGMQGAVFKISDKKCVKLYPDDEHRVWEEEVLKKIQSSSYFPKIYESDKNYLVMEYVDGITLEDYLKKKKIMPESITKEIIAIHKEMERLKFTDRDIYLRHFIVINNEKIKVIDHVKSFTRVRPQPKRLIKGLKKLGLLDSFLLSVKKIDYKMYRKWRKTVSKYR</sequence>
<dbReference type="RefSeq" id="WP_250097565.1">
    <property type="nucleotide sequence ID" value="NZ_JAKRYL010000018.1"/>
</dbReference>
<evidence type="ECO:0000259" key="1">
    <source>
        <dbReference type="Pfam" id="PF03109"/>
    </source>
</evidence>
<accession>A0A9X2CUT9</accession>
<protein>
    <submittedName>
        <fullName evidence="2">AarF/UbiB family protein</fullName>
    </submittedName>
</protein>
<dbReference type="Pfam" id="PF03109">
    <property type="entry name" value="ABC1"/>
    <property type="match status" value="1"/>
</dbReference>
<organism evidence="2 3">
    <name type="scientific">Halalkalibacter alkaliphilus</name>
    <dbReference type="NCBI Taxonomy" id="2917993"/>
    <lineage>
        <taxon>Bacteria</taxon>
        <taxon>Bacillati</taxon>
        <taxon>Bacillota</taxon>
        <taxon>Bacilli</taxon>
        <taxon>Bacillales</taxon>
        <taxon>Bacillaceae</taxon>
        <taxon>Halalkalibacter</taxon>
    </lineage>
</organism>
<dbReference type="AlphaFoldDB" id="A0A9X2CUT9"/>
<gene>
    <name evidence="2" type="ORF">MF646_16245</name>
</gene>
<dbReference type="InterPro" id="IPR004147">
    <property type="entry name" value="ABC1_dom"/>
</dbReference>
<dbReference type="SUPFAM" id="SSF56112">
    <property type="entry name" value="Protein kinase-like (PK-like)"/>
    <property type="match status" value="1"/>
</dbReference>
<proteinExistence type="predicted"/>
<evidence type="ECO:0000313" key="2">
    <source>
        <dbReference type="EMBL" id="MCL7748678.1"/>
    </source>
</evidence>
<feature type="domain" description="ABC1 atypical kinase-like" evidence="1">
    <location>
        <begin position="69"/>
        <end position="146"/>
    </location>
</feature>
<dbReference type="InterPro" id="IPR011009">
    <property type="entry name" value="Kinase-like_dom_sf"/>
</dbReference>
<name>A0A9X2CUT9_9BACI</name>
<reference evidence="2" key="1">
    <citation type="submission" date="2022-02" db="EMBL/GenBank/DDBJ databases">
        <title>Halalkalibacter sp. nov. isolated from Lonar Lake, India.</title>
        <authorList>
            <person name="Joshi A."/>
            <person name="Thite S."/>
            <person name="Lodha T."/>
        </authorList>
    </citation>
    <scope>NUCLEOTIDE SEQUENCE</scope>
    <source>
        <strain evidence="2">MEB205</strain>
    </source>
</reference>
<keyword evidence="3" id="KW-1185">Reference proteome</keyword>
<dbReference type="Proteomes" id="UP001139150">
    <property type="component" value="Unassembled WGS sequence"/>
</dbReference>
<evidence type="ECO:0000313" key="3">
    <source>
        <dbReference type="Proteomes" id="UP001139150"/>
    </source>
</evidence>
<comment type="caution">
    <text evidence="2">The sequence shown here is derived from an EMBL/GenBank/DDBJ whole genome shotgun (WGS) entry which is preliminary data.</text>
</comment>